<accession>A0AAU9LNR7</accession>
<proteinExistence type="predicted"/>
<sequence>MNPSSSSSPWSLSGSFPNHHHHRGSPRPASYAAVGRRKLAYLWSASTDCKKRWLEDSPSSVVGTNSVN</sequence>
<gene>
    <name evidence="2" type="ORF">LVIROSA_LOCUS3848</name>
</gene>
<evidence type="ECO:0000313" key="3">
    <source>
        <dbReference type="Proteomes" id="UP001157418"/>
    </source>
</evidence>
<organism evidence="2 3">
    <name type="scientific">Lactuca virosa</name>
    <dbReference type="NCBI Taxonomy" id="75947"/>
    <lineage>
        <taxon>Eukaryota</taxon>
        <taxon>Viridiplantae</taxon>
        <taxon>Streptophyta</taxon>
        <taxon>Embryophyta</taxon>
        <taxon>Tracheophyta</taxon>
        <taxon>Spermatophyta</taxon>
        <taxon>Magnoliopsida</taxon>
        <taxon>eudicotyledons</taxon>
        <taxon>Gunneridae</taxon>
        <taxon>Pentapetalae</taxon>
        <taxon>asterids</taxon>
        <taxon>campanulids</taxon>
        <taxon>Asterales</taxon>
        <taxon>Asteraceae</taxon>
        <taxon>Cichorioideae</taxon>
        <taxon>Cichorieae</taxon>
        <taxon>Lactucinae</taxon>
        <taxon>Lactuca</taxon>
    </lineage>
</organism>
<name>A0AAU9LNR7_9ASTR</name>
<comment type="caution">
    <text evidence="2">The sequence shown here is derived from an EMBL/GenBank/DDBJ whole genome shotgun (WGS) entry which is preliminary data.</text>
</comment>
<keyword evidence="3" id="KW-1185">Reference proteome</keyword>
<evidence type="ECO:0000256" key="1">
    <source>
        <dbReference type="SAM" id="MobiDB-lite"/>
    </source>
</evidence>
<dbReference type="Proteomes" id="UP001157418">
    <property type="component" value="Unassembled WGS sequence"/>
</dbReference>
<feature type="compositionally biased region" description="Low complexity" evidence="1">
    <location>
        <begin position="1"/>
        <end position="17"/>
    </location>
</feature>
<protein>
    <submittedName>
        <fullName evidence="2">Uncharacterized protein</fullName>
    </submittedName>
</protein>
<feature type="region of interest" description="Disordered" evidence="1">
    <location>
        <begin position="1"/>
        <end position="31"/>
    </location>
</feature>
<reference evidence="2 3" key="1">
    <citation type="submission" date="2022-01" db="EMBL/GenBank/DDBJ databases">
        <authorList>
            <person name="Xiong W."/>
            <person name="Schranz E."/>
        </authorList>
    </citation>
    <scope>NUCLEOTIDE SEQUENCE [LARGE SCALE GENOMIC DNA]</scope>
</reference>
<evidence type="ECO:0000313" key="2">
    <source>
        <dbReference type="EMBL" id="CAH1416052.1"/>
    </source>
</evidence>
<dbReference type="AlphaFoldDB" id="A0AAU9LNR7"/>
<dbReference type="EMBL" id="CAKMRJ010000002">
    <property type="protein sequence ID" value="CAH1416052.1"/>
    <property type="molecule type" value="Genomic_DNA"/>
</dbReference>